<dbReference type="Proteomes" id="UP000094463">
    <property type="component" value="Chromosome"/>
</dbReference>
<evidence type="ECO:0000256" key="4">
    <source>
        <dbReference type="ARBA" id="ARBA00023136"/>
    </source>
</evidence>
<keyword evidence="2 5" id="KW-0812">Transmembrane</keyword>
<organism evidence="6 7">
    <name type="scientific">Salisediminibacterium beveridgei</name>
    <dbReference type="NCBI Taxonomy" id="632773"/>
    <lineage>
        <taxon>Bacteria</taxon>
        <taxon>Bacillati</taxon>
        <taxon>Bacillota</taxon>
        <taxon>Bacilli</taxon>
        <taxon>Bacillales</taxon>
        <taxon>Bacillaceae</taxon>
        <taxon>Salisediminibacterium</taxon>
    </lineage>
</organism>
<feature type="transmembrane region" description="Helical" evidence="5">
    <location>
        <begin position="71"/>
        <end position="93"/>
    </location>
</feature>
<dbReference type="AlphaFoldDB" id="A0A1D7QXL4"/>
<feature type="transmembrane region" description="Helical" evidence="5">
    <location>
        <begin position="46"/>
        <end position="65"/>
    </location>
</feature>
<name>A0A1D7QXL4_9BACI</name>
<evidence type="ECO:0000313" key="7">
    <source>
        <dbReference type="Proteomes" id="UP000094463"/>
    </source>
</evidence>
<evidence type="ECO:0000256" key="2">
    <source>
        <dbReference type="ARBA" id="ARBA00022692"/>
    </source>
</evidence>
<reference evidence="6 7" key="1">
    <citation type="submission" date="2015-08" db="EMBL/GenBank/DDBJ databases">
        <title>The complete genome sequence of Bacillus beveridgei MLTeJB.</title>
        <authorList>
            <person name="Hanson T.E."/>
            <person name="Mesa C."/>
            <person name="Basesman S.M."/>
            <person name="Oremland R.S."/>
        </authorList>
    </citation>
    <scope>NUCLEOTIDE SEQUENCE [LARGE SCALE GENOMIC DNA]</scope>
    <source>
        <strain evidence="6 7">MLTeJB</strain>
    </source>
</reference>
<evidence type="ECO:0000256" key="5">
    <source>
        <dbReference type="SAM" id="Phobius"/>
    </source>
</evidence>
<accession>A0A1D7QXL4</accession>
<dbReference type="EMBL" id="CP012502">
    <property type="protein sequence ID" value="AOM83757.1"/>
    <property type="molecule type" value="Genomic_DNA"/>
</dbReference>
<comment type="subcellular location">
    <subcellularLocation>
        <location evidence="1">Membrane</location>
        <topology evidence="1">Multi-pass membrane protein</topology>
    </subcellularLocation>
</comment>
<sequence length="108" mass="12478">MVNTEDRIIAVLIYGISYFTALIGPIILWLLFRNRSEFVDFHGKQYLNILISFTLYTFVGLVLMLVGIGFIILWILPIISLVMVVVAAIKAFYGEYYRVPGIFRLIRQ</sequence>
<evidence type="ECO:0008006" key="8">
    <source>
        <dbReference type="Google" id="ProtNLM"/>
    </source>
</evidence>
<keyword evidence="7" id="KW-1185">Reference proteome</keyword>
<dbReference type="RefSeq" id="WP_084007371.1">
    <property type="nucleotide sequence ID" value="NZ_CP012502.1"/>
</dbReference>
<dbReference type="Pfam" id="PF09685">
    <property type="entry name" value="MamF_MmsF"/>
    <property type="match status" value="1"/>
</dbReference>
<dbReference type="KEGG" id="bbev:BBEV_2416"/>
<evidence type="ECO:0000313" key="6">
    <source>
        <dbReference type="EMBL" id="AOM83757.1"/>
    </source>
</evidence>
<keyword evidence="3 5" id="KW-1133">Transmembrane helix</keyword>
<dbReference type="STRING" id="632773.BBEV_2416"/>
<dbReference type="InterPro" id="IPR019109">
    <property type="entry name" value="MamF_MmsF"/>
</dbReference>
<keyword evidence="4 5" id="KW-0472">Membrane</keyword>
<proteinExistence type="predicted"/>
<evidence type="ECO:0000256" key="1">
    <source>
        <dbReference type="ARBA" id="ARBA00004141"/>
    </source>
</evidence>
<feature type="transmembrane region" description="Helical" evidence="5">
    <location>
        <begin position="12"/>
        <end position="34"/>
    </location>
</feature>
<protein>
    <recommendedName>
        <fullName evidence="8">DUF4870 domain-containing protein</fullName>
    </recommendedName>
</protein>
<evidence type="ECO:0000256" key="3">
    <source>
        <dbReference type="ARBA" id="ARBA00022989"/>
    </source>
</evidence>
<gene>
    <name evidence="6" type="ORF">BBEV_2416</name>
</gene>